<evidence type="ECO:0000313" key="2">
    <source>
        <dbReference type="EMBL" id="UZF86203.1"/>
    </source>
</evidence>
<gene>
    <name evidence="2" type="ORF">NWE54_20715</name>
</gene>
<name>A0A9E8CRL4_9HYPH</name>
<dbReference type="InterPro" id="IPR012875">
    <property type="entry name" value="SDHF4"/>
</dbReference>
<evidence type="ECO:0000256" key="1">
    <source>
        <dbReference type="ARBA" id="ARBA00005701"/>
    </source>
</evidence>
<comment type="similarity">
    <text evidence="1">Belongs to the SDHAF4 family.</text>
</comment>
<dbReference type="Pfam" id="PF07896">
    <property type="entry name" value="DUF1674"/>
    <property type="match status" value="1"/>
</dbReference>
<dbReference type="EMBL" id="CP102774">
    <property type="protein sequence ID" value="UZF86203.1"/>
    <property type="molecule type" value="Genomic_DNA"/>
</dbReference>
<sequence length="73" mass="7915">MPEKTDLDRPLDAPEAKMLSPAAQRALAEAAARRAAIDAHAAEVAKQREVNGRGGLEPVRYDDWEVKGIASDF</sequence>
<reference evidence="2" key="1">
    <citation type="submission" date="2022-08" db="EMBL/GenBank/DDBJ databases">
        <title>Complete Genome Sequences of 2 Bosea sp. soil isolates.</title>
        <authorList>
            <person name="Alvarez Arevalo M."/>
            <person name="Sterndorff E.B."/>
            <person name="Faurdal D."/>
            <person name="Joergensen T.S."/>
            <person name="Weber T."/>
        </authorList>
    </citation>
    <scope>NUCLEOTIDE SEQUENCE</scope>
    <source>
        <strain evidence="2">NBC_00436</strain>
    </source>
</reference>
<accession>A0A9E8CRL4</accession>
<organism evidence="2">
    <name type="scientific">Bosea sp. NBC_00436</name>
    <dbReference type="NCBI Taxonomy" id="2969620"/>
    <lineage>
        <taxon>Bacteria</taxon>
        <taxon>Pseudomonadati</taxon>
        <taxon>Pseudomonadota</taxon>
        <taxon>Alphaproteobacteria</taxon>
        <taxon>Hyphomicrobiales</taxon>
        <taxon>Boseaceae</taxon>
        <taxon>Bosea</taxon>
    </lineage>
</organism>
<proteinExistence type="inferred from homology"/>
<dbReference type="AlphaFoldDB" id="A0A9E8CRL4"/>
<protein>
    <submittedName>
        <fullName evidence="2">DUF1674 domain-containing protein</fullName>
    </submittedName>
</protein>